<proteinExistence type="predicted"/>
<dbReference type="GO" id="GO:0008081">
    <property type="term" value="F:phosphoric diester hydrolase activity"/>
    <property type="evidence" value="ECO:0007669"/>
    <property type="project" value="InterPro"/>
</dbReference>
<evidence type="ECO:0000313" key="2">
    <source>
        <dbReference type="EMBL" id="OEG17176.1"/>
    </source>
</evidence>
<dbReference type="CDD" id="cd08563">
    <property type="entry name" value="GDPD_TtGDE_like"/>
    <property type="match status" value="1"/>
</dbReference>
<evidence type="ECO:0000313" key="3">
    <source>
        <dbReference type="Proteomes" id="UP000094764"/>
    </source>
</evidence>
<reference evidence="3" key="1">
    <citation type="submission" date="2016-09" db="EMBL/GenBank/DDBJ databases">
        <authorList>
            <person name="Gulvik C.A."/>
        </authorList>
    </citation>
    <scope>NUCLEOTIDE SEQUENCE [LARGE SCALE GENOMIC DNA]</scope>
    <source>
        <strain evidence="3">LMG 26306</strain>
    </source>
</reference>
<dbReference type="EMBL" id="MIKB01000012">
    <property type="protein sequence ID" value="OEG17176.1"/>
    <property type="molecule type" value="Genomic_DNA"/>
</dbReference>
<organism evidence="2 3">
    <name type="scientific">Enterococcus quebecensis</name>
    <dbReference type="NCBI Taxonomy" id="903983"/>
    <lineage>
        <taxon>Bacteria</taxon>
        <taxon>Bacillati</taxon>
        <taxon>Bacillota</taxon>
        <taxon>Bacilli</taxon>
        <taxon>Lactobacillales</taxon>
        <taxon>Enterococcaceae</taxon>
        <taxon>Enterococcus</taxon>
    </lineage>
</organism>
<feature type="domain" description="GP-PDE" evidence="1">
    <location>
        <begin position="2"/>
        <end position="239"/>
    </location>
</feature>
<dbReference type="PANTHER" id="PTHR46211">
    <property type="entry name" value="GLYCEROPHOSPHORYL DIESTER PHOSPHODIESTERASE"/>
    <property type="match status" value="1"/>
</dbReference>
<sequence>MTKIIAHRGSKGTHPENTLAAFKEAIHIGADGIELDVHLSKDNELIVIHDETVDRTTNGHGEVNRLTLEELKQLDAGSWFEINPMFQEIPTLVEVLLLLKKENFQGLLNIEIKTDKIHYEGIEALIVQLMKSQQWTFDYMYSSFNFKSLEIIWEIEKSQKIASIFEMSDSDEQRALESTFIEGIHPNINWVLKHEDKLIDFPKAIRPWTVNNEEQMIFCFNHQLAGIHTDFPGKALQIRELIQNKG</sequence>
<dbReference type="InterPro" id="IPR017946">
    <property type="entry name" value="PLC-like_Pdiesterase_TIM-brl"/>
</dbReference>
<dbReference type="OrthoDB" id="384721at2"/>
<dbReference type="SUPFAM" id="SSF51695">
    <property type="entry name" value="PLC-like phosphodiesterases"/>
    <property type="match status" value="1"/>
</dbReference>
<dbReference type="Pfam" id="PF03009">
    <property type="entry name" value="GDPD"/>
    <property type="match status" value="1"/>
</dbReference>
<dbReference type="Proteomes" id="UP000094764">
    <property type="component" value="Unassembled WGS sequence"/>
</dbReference>
<dbReference type="AlphaFoldDB" id="A0A1E5GWZ8"/>
<gene>
    <name evidence="2" type="ORF">BCR23_04005</name>
</gene>
<dbReference type="PROSITE" id="PS51704">
    <property type="entry name" value="GP_PDE"/>
    <property type="match status" value="1"/>
</dbReference>
<dbReference type="GO" id="GO:0006629">
    <property type="term" value="P:lipid metabolic process"/>
    <property type="evidence" value="ECO:0007669"/>
    <property type="project" value="InterPro"/>
</dbReference>
<comment type="caution">
    <text evidence="2">The sequence shown here is derived from an EMBL/GenBank/DDBJ whole genome shotgun (WGS) entry which is preliminary data.</text>
</comment>
<name>A0A1E5GWZ8_9ENTE</name>
<evidence type="ECO:0000259" key="1">
    <source>
        <dbReference type="PROSITE" id="PS51704"/>
    </source>
</evidence>
<accession>A0A1E5GWZ8</accession>
<dbReference type="PANTHER" id="PTHR46211:SF1">
    <property type="entry name" value="GLYCEROPHOSPHODIESTER PHOSPHODIESTERASE, CYTOPLASMIC"/>
    <property type="match status" value="1"/>
</dbReference>
<dbReference type="Gene3D" id="3.20.20.190">
    <property type="entry name" value="Phosphatidylinositol (PI) phosphodiesterase"/>
    <property type="match status" value="1"/>
</dbReference>
<dbReference type="InterPro" id="IPR030395">
    <property type="entry name" value="GP_PDE_dom"/>
</dbReference>
<dbReference type="STRING" id="903983.BCR23_04005"/>
<keyword evidence="3" id="KW-1185">Reference proteome</keyword>
<protein>
    <submittedName>
        <fullName evidence="2">Glycerophosphodiester phosphodiesterase</fullName>
    </submittedName>
</protein>
<dbReference type="RefSeq" id="WP_069634498.1">
    <property type="nucleotide sequence ID" value="NZ_JXKZ01000002.1"/>
</dbReference>